<reference evidence="1" key="3">
    <citation type="submission" date="2022-06" db="UniProtKB">
        <authorList>
            <consortium name="EnsemblPlants"/>
        </authorList>
    </citation>
    <scope>IDENTIFICATION</scope>
</reference>
<proteinExistence type="predicted"/>
<dbReference type="Proteomes" id="UP000015106">
    <property type="component" value="Chromosome 6"/>
</dbReference>
<name>A0A8R7QMY2_TRIUA</name>
<dbReference type="AlphaFoldDB" id="A0A8R7QMY2"/>
<organism evidence="1 2">
    <name type="scientific">Triticum urartu</name>
    <name type="common">Red wild einkorn</name>
    <name type="synonym">Crithodium urartu</name>
    <dbReference type="NCBI Taxonomy" id="4572"/>
    <lineage>
        <taxon>Eukaryota</taxon>
        <taxon>Viridiplantae</taxon>
        <taxon>Streptophyta</taxon>
        <taxon>Embryophyta</taxon>
        <taxon>Tracheophyta</taxon>
        <taxon>Spermatophyta</taxon>
        <taxon>Magnoliopsida</taxon>
        <taxon>Liliopsida</taxon>
        <taxon>Poales</taxon>
        <taxon>Poaceae</taxon>
        <taxon>BOP clade</taxon>
        <taxon>Pooideae</taxon>
        <taxon>Triticodae</taxon>
        <taxon>Triticeae</taxon>
        <taxon>Triticinae</taxon>
        <taxon>Triticum</taxon>
    </lineage>
</organism>
<reference evidence="2" key="1">
    <citation type="journal article" date="2013" name="Nature">
        <title>Draft genome of the wheat A-genome progenitor Triticum urartu.</title>
        <authorList>
            <person name="Ling H.Q."/>
            <person name="Zhao S."/>
            <person name="Liu D."/>
            <person name="Wang J."/>
            <person name="Sun H."/>
            <person name="Zhang C."/>
            <person name="Fan H."/>
            <person name="Li D."/>
            <person name="Dong L."/>
            <person name="Tao Y."/>
            <person name="Gao C."/>
            <person name="Wu H."/>
            <person name="Li Y."/>
            <person name="Cui Y."/>
            <person name="Guo X."/>
            <person name="Zheng S."/>
            <person name="Wang B."/>
            <person name="Yu K."/>
            <person name="Liang Q."/>
            <person name="Yang W."/>
            <person name="Lou X."/>
            <person name="Chen J."/>
            <person name="Feng M."/>
            <person name="Jian J."/>
            <person name="Zhang X."/>
            <person name="Luo G."/>
            <person name="Jiang Y."/>
            <person name="Liu J."/>
            <person name="Wang Z."/>
            <person name="Sha Y."/>
            <person name="Zhang B."/>
            <person name="Wu H."/>
            <person name="Tang D."/>
            <person name="Shen Q."/>
            <person name="Xue P."/>
            <person name="Zou S."/>
            <person name="Wang X."/>
            <person name="Liu X."/>
            <person name="Wang F."/>
            <person name="Yang Y."/>
            <person name="An X."/>
            <person name="Dong Z."/>
            <person name="Zhang K."/>
            <person name="Zhang X."/>
            <person name="Luo M.C."/>
            <person name="Dvorak J."/>
            <person name="Tong Y."/>
            <person name="Wang J."/>
            <person name="Yang H."/>
            <person name="Li Z."/>
            <person name="Wang D."/>
            <person name="Zhang A."/>
            <person name="Wang J."/>
        </authorList>
    </citation>
    <scope>NUCLEOTIDE SEQUENCE</scope>
    <source>
        <strain evidence="2">cv. G1812</strain>
    </source>
</reference>
<protein>
    <submittedName>
        <fullName evidence="1">Uncharacterized protein</fullName>
    </submittedName>
</protein>
<accession>A0A8R7QMY2</accession>
<dbReference type="EnsemblPlants" id="TuG1812G0600002118.01.T01">
    <property type="protein sequence ID" value="TuG1812G0600002118.01.T01"/>
    <property type="gene ID" value="TuG1812G0600002118.01"/>
</dbReference>
<keyword evidence="2" id="KW-1185">Reference proteome</keyword>
<sequence length="113" mass="12182">PIETTNPAQRIAYIVPLFSPLPPANPRRLHQLRAIPATSGGPRRSAVHPRALLATVLPSLWQNPLLAAASARTRPLPAARVSAASNSGAVCYIILKKIMCLHHHPTGPRSRIQ</sequence>
<evidence type="ECO:0000313" key="1">
    <source>
        <dbReference type="EnsemblPlants" id="TuG1812G0600002118.01.T01"/>
    </source>
</evidence>
<dbReference type="Gramene" id="TuG1812G0600002118.01.T01">
    <property type="protein sequence ID" value="TuG1812G0600002118.01.T01"/>
    <property type="gene ID" value="TuG1812G0600002118.01"/>
</dbReference>
<evidence type="ECO:0000313" key="2">
    <source>
        <dbReference type="Proteomes" id="UP000015106"/>
    </source>
</evidence>
<reference evidence="1" key="2">
    <citation type="submission" date="2018-03" db="EMBL/GenBank/DDBJ databases">
        <title>The Triticum urartu genome reveals the dynamic nature of wheat genome evolution.</title>
        <authorList>
            <person name="Ling H."/>
            <person name="Ma B."/>
            <person name="Shi X."/>
            <person name="Liu H."/>
            <person name="Dong L."/>
            <person name="Sun H."/>
            <person name="Cao Y."/>
            <person name="Gao Q."/>
            <person name="Zheng S."/>
            <person name="Li Y."/>
            <person name="Yu Y."/>
            <person name="Du H."/>
            <person name="Qi M."/>
            <person name="Li Y."/>
            <person name="Yu H."/>
            <person name="Cui Y."/>
            <person name="Wang N."/>
            <person name="Chen C."/>
            <person name="Wu H."/>
            <person name="Zhao Y."/>
            <person name="Zhang J."/>
            <person name="Li Y."/>
            <person name="Zhou W."/>
            <person name="Zhang B."/>
            <person name="Hu W."/>
            <person name="Eijk M."/>
            <person name="Tang J."/>
            <person name="Witsenboer H."/>
            <person name="Zhao S."/>
            <person name="Li Z."/>
            <person name="Zhang A."/>
            <person name="Wang D."/>
            <person name="Liang C."/>
        </authorList>
    </citation>
    <scope>NUCLEOTIDE SEQUENCE [LARGE SCALE GENOMIC DNA]</scope>
    <source>
        <strain evidence="1">cv. G1812</strain>
    </source>
</reference>